<dbReference type="AlphaFoldDB" id="A0ABD2NIB0"/>
<dbReference type="Proteomes" id="UP001516400">
    <property type="component" value="Unassembled WGS sequence"/>
</dbReference>
<dbReference type="EMBL" id="JABFTP020000103">
    <property type="protein sequence ID" value="KAL3278112.1"/>
    <property type="molecule type" value="Genomic_DNA"/>
</dbReference>
<evidence type="ECO:0000256" key="2">
    <source>
        <dbReference type="SAM" id="Phobius"/>
    </source>
</evidence>
<evidence type="ECO:0000313" key="4">
    <source>
        <dbReference type="Proteomes" id="UP001516400"/>
    </source>
</evidence>
<evidence type="ECO:0008006" key="5">
    <source>
        <dbReference type="Google" id="ProtNLM"/>
    </source>
</evidence>
<gene>
    <name evidence="3" type="ORF">HHI36_013457</name>
</gene>
<protein>
    <recommendedName>
        <fullName evidence="5">E3 ubiquitin-protein ligase RNF19A</fullName>
    </recommendedName>
</protein>
<proteinExistence type="predicted"/>
<organism evidence="3 4">
    <name type="scientific">Cryptolaemus montrouzieri</name>
    <dbReference type="NCBI Taxonomy" id="559131"/>
    <lineage>
        <taxon>Eukaryota</taxon>
        <taxon>Metazoa</taxon>
        <taxon>Ecdysozoa</taxon>
        <taxon>Arthropoda</taxon>
        <taxon>Hexapoda</taxon>
        <taxon>Insecta</taxon>
        <taxon>Pterygota</taxon>
        <taxon>Neoptera</taxon>
        <taxon>Endopterygota</taxon>
        <taxon>Coleoptera</taxon>
        <taxon>Polyphaga</taxon>
        <taxon>Cucujiformia</taxon>
        <taxon>Coccinelloidea</taxon>
        <taxon>Coccinellidae</taxon>
        <taxon>Scymninae</taxon>
        <taxon>Scymnini</taxon>
        <taxon>Cryptolaemus</taxon>
    </lineage>
</organism>
<reference evidence="3 4" key="1">
    <citation type="journal article" date="2021" name="BMC Biol.">
        <title>Horizontally acquired antibacterial genes associated with adaptive radiation of ladybird beetles.</title>
        <authorList>
            <person name="Li H.S."/>
            <person name="Tang X.F."/>
            <person name="Huang Y.H."/>
            <person name="Xu Z.Y."/>
            <person name="Chen M.L."/>
            <person name="Du X.Y."/>
            <person name="Qiu B.Y."/>
            <person name="Chen P.T."/>
            <person name="Zhang W."/>
            <person name="Slipinski A."/>
            <person name="Escalona H.E."/>
            <person name="Waterhouse R.M."/>
            <person name="Zwick A."/>
            <person name="Pang H."/>
        </authorList>
    </citation>
    <scope>NUCLEOTIDE SEQUENCE [LARGE SCALE GENOMIC DNA]</scope>
    <source>
        <strain evidence="3">SYSU2018</strain>
    </source>
</reference>
<keyword evidence="2" id="KW-1133">Transmembrane helix</keyword>
<feature type="transmembrane region" description="Helical" evidence="2">
    <location>
        <begin position="7"/>
        <end position="28"/>
    </location>
</feature>
<sequence length="300" mass="31698">MVIISPILAGLAVGIGVPILLFYVYGVVPVSLCRSGGCGGGSATDDSAEIVSTRAVDSTSIDAVSVNTKIPNPSIGEASLSLASDSHILREPDRESASTVALAGSMAGHRLEVQADLNSIQRYSITSLSAESGNASFGDDGAASVKALAGSIMNYKSNGSDSCSYNTNEDGTSERVRFDDNISYIASQAEKVSIGSSCSFRSKSRNVLSRVDRIYDTLSTDSIYIDITPTDEKPPRKYASQTAILRSQFFHTSVNEQKPVAKSMDDRTIIEVSNETLDGPSYSGSSHSLNSTLAHETTEL</sequence>
<comment type="caution">
    <text evidence="3">The sequence shown here is derived from an EMBL/GenBank/DDBJ whole genome shotgun (WGS) entry which is preliminary data.</text>
</comment>
<accession>A0ABD2NIB0</accession>
<keyword evidence="4" id="KW-1185">Reference proteome</keyword>
<feature type="region of interest" description="Disordered" evidence="1">
    <location>
        <begin position="275"/>
        <end position="300"/>
    </location>
</feature>
<keyword evidence="2" id="KW-0812">Transmembrane</keyword>
<keyword evidence="2" id="KW-0472">Membrane</keyword>
<name>A0ABD2NIB0_9CUCU</name>
<evidence type="ECO:0000313" key="3">
    <source>
        <dbReference type="EMBL" id="KAL3278112.1"/>
    </source>
</evidence>
<evidence type="ECO:0000256" key="1">
    <source>
        <dbReference type="SAM" id="MobiDB-lite"/>
    </source>
</evidence>